<proteinExistence type="predicted"/>
<dbReference type="Proteomes" id="UP000294684">
    <property type="component" value="Unassembled WGS sequence"/>
</dbReference>
<accession>A0A4R8MVL3</accession>
<name>A0A4R8MVL3_LEPME</name>
<evidence type="ECO:0000313" key="2">
    <source>
        <dbReference type="Proteomes" id="UP000294684"/>
    </source>
</evidence>
<keyword evidence="2" id="KW-1185">Reference proteome</keyword>
<dbReference type="EMBL" id="SORO01000001">
    <property type="protein sequence ID" value="TDY71135.1"/>
    <property type="molecule type" value="Genomic_DNA"/>
</dbReference>
<dbReference type="RefSeq" id="WP_004783650.1">
    <property type="nucleotide sequence ID" value="NZ_SORO01000001.1"/>
</dbReference>
<gene>
    <name evidence="1" type="ORF">CLV96_0090</name>
</gene>
<dbReference type="STRING" id="1193051.LEP1GSC017_3880"/>
<organism evidence="1 2">
    <name type="scientific">Leptospira meyeri</name>
    <dbReference type="NCBI Taxonomy" id="29508"/>
    <lineage>
        <taxon>Bacteria</taxon>
        <taxon>Pseudomonadati</taxon>
        <taxon>Spirochaetota</taxon>
        <taxon>Spirochaetia</taxon>
        <taxon>Leptospirales</taxon>
        <taxon>Leptospiraceae</taxon>
        <taxon>Leptospira</taxon>
    </lineage>
</organism>
<reference evidence="1 2" key="1">
    <citation type="submission" date="2019-03" db="EMBL/GenBank/DDBJ databases">
        <title>Genomic Encyclopedia of Archaeal and Bacterial Type Strains, Phase II (KMG-II): from individual species to whole genera.</title>
        <authorList>
            <person name="Goeker M."/>
        </authorList>
    </citation>
    <scope>NUCLEOTIDE SEQUENCE [LARGE SCALE GENOMIC DNA]</scope>
    <source>
        <strain evidence="1 2">DSM 21537</strain>
    </source>
</reference>
<evidence type="ECO:0008006" key="3">
    <source>
        <dbReference type="Google" id="ProtNLM"/>
    </source>
</evidence>
<dbReference type="GeneID" id="79825448"/>
<dbReference type="NCBIfam" id="NF047473">
    <property type="entry name" value="lipo_LIC11755"/>
    <property type="match status" value="1"/>
</dbReference>
<dbReference type="OrthoDB" id="338098at2"/>
<evidence type="ECO:0000313" key="1">
    <source>
        <dbReference type="EMBL" id="TDY71135.1"/>
    </source>
</evidence>
<protein>
    <recommendedName>
        <fullName evidence="3">Lamin tail domain-containing protein</fullName>
    </recommendedName>
</protein>
<sequence>MQKQIKILLFFLLCSCQNKEETPFFMFGGPFGDSPYLEFQYGNLEEEGNVIEDTNQLGYESGLLCIYSLPLSLYRRELGGKFRICWKTDESIFEKWRLGFSILEEEKNEYTSWLEKGKGWSATLKEYGNWKKESDKLGFVLDWDSQIWSNGFVTYQTFGLPHPIFLQRTVDQCEVLFSSHQLKGTLNKQLVLSFELPCPDIGAITEKIQTQNEEWFSECEPGEPVVSEMFRHSESSFQRFLEWENPKETFLCPRSESLGWEKEGSKTSFRSEDFSKRTKLILPKGIVLFSDEPKFHGISLPKEYGSNIGTKTKIWWGNSEYIDSEFNFRQGDEFFSNEFHPVSCRDQFQFWTGTDRFCGNPGLPNQFQIKPKEGGFPSCSSGQFQITEFYPGNQFDSQFPFPSFFEFQNKGESCDASSLNWIYNDTIYPLSADEWVIQSNSYFIISKKLWFGWDLKAKEKPFSIPKFVFQIPKFVWEDRKSQEKKEFLPNSRIFHLLRFNQQNRYSIVRESEMEFPHPREGSSSEFLDYGFQFSPGKPNKHFASYISTDLLEYGPNQSPFLDFGFQGREEGLVLFERENGNQFLFWKPEGKTILTLGTEPSVCNGILFYQLPDDFFTNTLSSLRFLGIQNTSPTLLSWDPKFAKEKTLGETRSLHPEPNPIQFSNSLVPSTLCSGDWRSPGMAKERSLEIEKLNIQGRYFTNLSLGSQTNVQLGNGNLKIPISYVSLGNQNYQLNDIGLSSFFSEEQLYSYWSDPSLIKSKSFLERKGPVQIEAIFPNPKDSQNEWIYICNRSDASEDLSLYLVEDEVSVDELTSYQSRFPSVTPLGKNGQKFQTNRTILDPNVCAWIVDPDGKDWFLPIFHSESDLLLTVKTTQTIGNGISSGEFIQLRKKQAQQSILISSFGQKESFSSFYLPVITGEFLWLKSGASGMSPLDYEIFREEF</sequence>
<dbReference type="AlphaFoldDB" id="A0A4R8MVL3"/>
<comment type="caution">
    <text evidence="1">The sequence shown here is derived from an EMBL/GenBank/DDBJ whole genome shotgun (WGS) entry which is preliminary data.</text>
</comment>